<dbReference type="Proteomes" id="UP000305760">
    <property type="component" value="Unassembled WGS sequence"/>
</dbReference>
<name>A0A5C4RNB9_9GAMM</name>
<evidence type="ECO:0000313" key="1">
    <source>
        <dbReference type="EMBL" id="TNJ32756.1"/>
    </source>
</evidence>
<sequence length="101" mass="10602">MSFSLPEPIALDLLHKLGNDDAFRDRFAADARAALAELGFAAAADAGVTAGIWKCLSVDTLASKESVRSSHAALFRQITAERAGHSPITLEINPAAGKRVA</sequence>
<proteinExistence type="predicted"/>
<dbReference type="EMBL" id="SMDR01000005">
    <property type="protein sequence ID" value="TNJ32756.1"/>
    <property type="molecule type" value="Genomic_DNA"/>
</dbReference>
<reference evidence="1 2" key="1">
    <citation type="submission" date="2019-03" db="EMBL/GenBank/DDBJ databases">
        <title>Arenimonas daejeonensis sp. nov., isolated from compost.</title>
        <authorList>
            <person name="Jeon C.O."/>
        </authorList>
    </citation>
    <scope>NUCLEOTIDE SEQUENCE [LARGE SCALE GENOMIC DNA]</scope>
    <source>
        <strain evidence="1 2">R29</strain>
    </source>
</reference>
<evidence type="ECO:0000313" key="2">
    <source>
        <dbReference type="Proteomes" id="UP000305760"/>
    </source>
</evidence>
<dbReference type="InterPro" id="IPR030976">
    <property type="entry name" value="Mod_pep_NH_fam"/>
</dbReference>
<dbReference type="AlphaFoldDB" id="A0A5C4RNB9"/>
<accession>A0A5C4RNB9</accession>
<dbReference type="RefSeq" id="WP_139450399.1">
    <property type="nucleotide sequence ID" value="NZ_SMDR01000005.1"/>
</dbReference>
<keyword evidence="2" id="KW-1185">Reference proteome</keyword>
<organism evidence="1 2">
    <name type="scientific">Arenimonas terrae</name>
    <dbReference type="NCBI Taxonomy" id="2546226"/>
    <lineage>
        <taxon>Bacteria</taxon>
        <taxon>Pseudomonadati</taxon>
        <taxon>Pseudomonadota</taxon>
        <taxon>Gammaproteobacteria</taxon>
        <taxon>Lysobacterales</taxon>
        <taxon>Lysobacteraceae</taxon>
        <taxon>Arenimonas</taxon>
    </lineage>
</organism>
<protein>
    <submittedName>
        <fullName evidence="1">Putative modified peptide</fullName>
    </submittedName>
</protein>
<comment type="caution">
    <text evidence="1">The sequence shown here is derived from an EMBL/GenBank/DDBJ whole genome shotgun (WGS) entry which is preliminary data.</text>
</comment>
<dbReference type="NCBIfam" id="TIGR04509">
    <property type="entry name" value="mod_pep_NH_fam"/>
    <property type="match status" value="1"/>
</dbReference>
<gene>
    <name evidence="1" type="ORF">E1B00_15285</name>
</gene>